<keyword evidence="4 6" id="KW-1133">Transmembrane helix</keyword>
<dbReference type="EMBL" id="CYGY02000113">
    <property type="protein sequence ID" value="SIT51273.1"/>
    <property type="molecule type" value="Genomic_DNA"/>
</dbReference>
<feature type="transmembrane region" description="Helical" evidence="6">
    <location>
        <begin position="271"/>
        <end position="293"/>
    </location>
</feature>
<gene>
    <name evidence="8" type="ORF">BN2476_1130014</name>
</gene>
<keyword evidence="9" id="KW-1185">Reference proteome</keyword>
<dbReference type="AlphaFoldDB" id="A0A1N7SVA6"/>
<comment type="subcellular location">
    <subcellularLocation>
        <location evidence="1">Cell membrane</location>
        <topology evidence="1">Multi-pass membrane protein</topology>
    </subcellularLocation>
</comment>
<feature type="transmembrane region" description="Helical" evidence="6">
    <location>
        <begin position="6"/>
        <end position="33"/>
    </location>
</feature>
<feature type="transmembrane region" description="Helical" evidence="6">
    <location>
        <begin position="90"/>
        <end position="110"/>
    </location>
</feature>
<dbReference type="PANTHER" id="PTHR34820">
    <property type="entry name" value="INNER MEMBRANE PROTEIN YEBZ"/>
    <property type="match status" value="1"/>
</dbReference>
<dbReference type="OrthoDB" id="9008747at2"/>
<evidence type="ECO:0000256" key="6">
    <source>
        <dbReference type="SAM" id="Phobius"/>
    </source>
</evidence>
<evidence type="ECO:0000256" key="1">
    <source>
        <dbReference type="ARBA" id="ARBA00004651"/>
    </source>
</evidence>
<accession>A0A1N7SVA6</accession>
<evidence type="ECO:0000256" key="3">
    <source>
        <dbReference type="ARBA" id="ARBA00022692"/>
    </source>
</evidence>
<evidence type="ECO:0000256" key="4">
    <source>
        <dbReference type="ARBA" id="ARBA00022989"/>
    </source>
</evidence>
<protein>
    <submittedName>
        <fullName evidence="8">Copper resistance protein D</fullName>
    </submittedName>
</protein>
<name>A0A1N7SVA6_9BURK</name>
<sequence length="303" mass="31118">MDAATVSASIVVAAVANVSFACAVGACLAALMLDRAPPLVRHRSQRFAAGCVVTLIVADAVNLLLEAALMSGSAPRAAFAVLVPVMTQSHFGAVWSAGFVALVVWAGLLVRTREGGWAIRMGIALVAAAVFAFSKAASSHAADAGDFALPEWIHWGHLCATATWAGLVIASGLRVLPMLREHVYSQSVAHFAGRLSATATLALAAVLMSGAYNADRGLGGSFVPLMRSDWGHILDAKLVLVGAAIVLGGINRIFYLPHVRRGGSSTAANSFLTILRVEAVAMIGVLSAAAVLAHTVPGAHPGT</sequence>
<dbReference type="GO" id="GO:0006825">
    <property type="term" value="P:copper ion transport"/>
    <property type="evidence" value="ECO:0007669"/>
    <property type="project" value="InterPro"/>
</dbReference>
<feature type="transmembrane region" description="Helical" evidence="6">
    <location>
        <begin position="154"/>
        <end position="176"/>
    </location>
</feature>
<dbReference type="RefSeq" id="WP_087739780.1">
    <property type="nucleotide sequence ID" value="NZ_CYGY02000113.1"/>
</dbReference>
<proteinExistence type="predicted"/>
<dbReference type="Pfam" id="PF05425">
    <property type="entry name" value="CopD"/>
    <property type="match status" value="1"/>
</dbReference>
<dbReference type="InterPro" id="IPR008457">
    <property type="entry name" value="Cu-R_CopD_dom"/>
</dbReference>
<evidence type="ECO:0000256" key="5">
    <source>
        <dbReference type="ARBA" id="ARBA00023136"/>
    </source>
</evidence>
<evidence type="ECO:0000313" key="8">
    <source>
        <dbReference type="EMBL" id="SIT51273.1"/>
    </source>
</evidence>
<keyword evidence="2" id="KW-1003">Cell membrane</keyword>
<reference evidence="8" key="1">
    <citation type="submission" date="2016-12" db="EMBL/GenBank/DDBJ databases">
        <authorList>
            <person name="Moulin L."/>
        </authorList>
    </citation>
    <scope>NUCLEOTIDE SEQUENCE [LARGE SCALE GENOMIC DNA]</scope>
    <source>
        <strain evidence="8">STM 7183</strain>
    </source>
</reference>
<feature type="transmembrane region" description="Helical" evidence="6">
    <location>
        <begin position="45"/>
        <end position="70"/>
    </location>
</feature>
<dbReference type="InterPro" id="IPR032694">
    <property type="entry name" value="CopC/D"/>
</dbReference>
<keyword evidence="3 6" id="KW-0812">Transmembrane</keyword>
<feature type="domain" description="Copper resistance protein D" evidence="7">
    <location>
        <begin position="190"/>
        <end position="292"/>
    </location>
</feature>
<keyword evidence="5 6" id="KW-0472">Membrane</keyword>
<feature type="transmembrane region" description="Helical" evidence="6">
    <location>
        <begin position="117"/>
        <end position="134"/>
    </location>
</feature>
<feature type="transmembrane region" description="Helical" evidence="6">
    <location>
        <begin position="188"/>
        <end position="210"/>
    </location>
</feature>
<evidence type="ECO:0000256" key="2">
    <source>
        <dbReference type="ARBA" id="ARBA00022475"/>
    </source>
</evidence>
<comment type="caution">
    <text evidence="8">The sequence shown here is derived from an EMBL/GenBank/DDBJ whole genome shotgun (WGS) entry which is preliminary data.</text>
</comment>
<feature type="transmembrane region" description="Helical" evidence="6">
    <location>
        <begin position="230"/>
        <end position="250"/>
    </location>
</feature>
<evidence type="ECO:0000259" key="7">
    <source>
        <dbReference type="Pfam" id="PF05425"/>
    </source>
</evidence>
<dbReference type="Proteomes" id="UP000195569">
    <property type="component" value="Unassembled WGS sequence"/>
</dbReference>
<dbReference type="PANTHER" id="PTHR34820:SF4">
    <property type="entry name" value="INNER MEMBRANE PROTEIN YEBZ"/>
    <property type="match status" value="1"/>
</dbReference>
<organism evidence="8 9">
    <name type="scientific">Paraburkholderia piptadeniae</name>
    <dbReference type="NCBI Taxonomy" id="1701573"/>
    <lineage>
        <taxon>Bacteria</taxon>
        <taxon>Pseudomonadati</taxon>
        <taxon>Pseudomonadota</taxon>
        <taxon>Betaproteobacteria</taxon>
        <taxon>Burkholderiales</taxon>
        <taxon>Burkholderiaceae</taxon>
        <taxon>Paraburkholderia</taxon>
    </lineage>
</organism>
<evidence type="ECO:0000313" key="9">
    <source>
        <dbReference type="Proteomes" id="UP000195569"/>
    </source>
</evidence>
<dbReference type="GO" id="GO:0005886">
    <property type="term" value="C:plasma membrane"/>
    <property type="evidence" value="ECO:0007669"/>
    <property type="project" value="UniProtKB-SubCell"/>
</dbReference>